<dbReference type="SUPFAM" id="SSF57924">
    <property type="entry name" value="Inhibitor of apoptosis (IAP) repeat"/>
    <property type="match status" value="1"/>
</dbReference>
<comment type="caution">
    <text evidence="1">The sequence shown here is derived from an EMBL/GenBank/DDBJ whole genome shotgun (WGS) entry which is preliminary data.</text>
</comment>
<sequence>MQWPDEKPDATSMAEAVHNWIKSKNPFIVHREYFPKCPFVLGQCADKNVPKGNDPFPIKNYAKCKIYKRYVIDLTNANHLRTVHYMRIR</sequence>
<evidence type="ECO:0000313" key="2">
    <source>
        <dbReference type="Proteomes" id="UP000288716"/>
    </source>
</evidence>
<protein>
    <submittedName>
        <fullName evidence="1">Uncharacterized protein</fullName>
    </submittedName>
</protein>
<evidence type="ECO:0000313" key="1">
    <source>
        <dbReference type="EMBL" id="RWS26469.1"/>
    </source>
</evidence>
<proteinExistence type="predicted"/>
<keyword evidence="2" id="KW-1185">Reference proteome</keyword>
<reference evidence="1 2" key="1">
    <citation type="journal article" date="2018" name="Gigascience">
        <title>Genomes of trombidid mites reveal novel predicted allergens and laterally-transferred genes associated with secondary metabolism.</title>
        <authorList>
            <person name="Dong X."/>
            <person name="Chaisiri K."/>
            <person name="Xia D."/>
            <person name="Armstrong S.D."/>
            <person name="Fang Y."/>
            <person name="Donnelly M.J."/>
            <person name="Kadowaki T."/>
            <person name="McGarry J.W."/>
            <person name="Darby A.C."/>
            <person name="Makepeace B.L."/>
        </authorList>
    </citation>
    <scope>NUCLEOTIDE SEQUENCE [LARGE SCALE GENOMIC DNA]</scope>
    <source>
        <strain evidence="1">UoL-UT</strain>
    </source>
</reference>
<accession>A0A443SG26</accession>
<dbReference type="EMBL" id="NCKV01002730">
    <property type="protein sequence ID" value="RWS26469.1"/>
    <property type="molecule type" value="Genomic_DNA"/>
</dbReference>
<dbReference type="AlphaFoldDB" id="A0A443SG26"/>
<organism evidence="1 2">
    <name type="scientific">Leptotrombidium deliense</name>
    <dbReference type="NCBI Taxonomy" id="299467"/>
    <lineage>
        <taxon>Eukaryota</taxon>
        <taxon>Metazoa</taxon>
        <taxon>Ecdysozoa</taxon>
        <taxon>Arthropoda</taxon>
        <taxon>Chelicerata</taxon>
        <taxon>Arachnida</taxon>
        <taxon>Acari</taxon>
        <taxon>Acariformes</taxon>
        <taxon>Trombidiformes</taxon>
        <taxon>Prostigmata</taxon>
        <taxon>Anystina</taxon>
        <taxon>Parasitengona</taxon>
        <taxon>Trombiculoidea</taxon>
        <taxon>Trombiculidae</taxon>
        <taxon>Leptotrombidium</taxon>
    </lineage>
</organism>
<dbReference type="VEuPathDB" id="VectorBase:LDEU005569"/>
<gene>
    <name evidence="1" type="ORF">B4U80_02436</name>
</gene>
<name>A0A443SG26_9ACAR</name>
<dbReference type="Proteomes" id="UP000288716">
    <property type="component" value="Unassembled WGS sequence"/>
</dbReference>
<dbReference type="Gene3D" id="1.10.1170.10">
    <property type="entry name" value="Inhibitor Of Apoptosis Protein (2mihbC-IAP-1), Chain A"/>
    <property type="match status" value="1"/>
</dbReference>
<dbReference type="OrthoDB" id="2196114at2759"/>